<dbReference type="EMBL" id="JAGFBR010000016">
    <property type="protein sequence ID" value="KAH0452759.1"/>
    <property type="molecule type" value="Genomic_DNA"/>
</dbReference>
<name>A0AAV7FT44_DENCH</name>
<keyword evidence="7" id="KW-1185">Reference proteome</keyword>
<dbReference type="InterPro" id="IPR035956">
    <property type="entry name" value="RimP_N_sf"/>
</dbReference>
<organism evidence="6 7">
    <name type="scientific">Dendrobium chrysotoxum</name>
    <name type="common">Orchid</name>
    <dbReference type="NCBI Taxonomy" id="161865"/>
    <lineage>
        <taxon>Eukaryota</taxon>
        <taxon>Viridiplantae</taxon>
        <taxon>Streptophyta</taxon>
        <taxon>Embryophyta</taxon>
        <taxon>Tracheophyta</taxon>
        <taxon>Spermatophyta</taxon>
        <taxon>Magnoliopsida</taxon>
        <taxon>Liliopsida</taxon>
        <taxon>Asparagales</taxon>
        <taxon>Orchidaceae</taxon>
        <taxon>Epidendroideae</taxon>
        <taxon>Malaxideae</taxon>
        <taxon>Dendrobiinae</taxon>
        <taxon>Dendrobium</taxon>
    </lineage>
</organism>
<gene>
    <name evidence="6" type="ORF">IEQ34_017083</name>
</gene>
<evidence type="ECO:0000256" key="2">
    <source>
        <dbReference type="ARBA" id="ARBA00022517"/>
    </source>
</evidence>
<dbReference type="InterPro" id="IPR057234">
    <property type="entry name" value="DUF7912"/>
</dbReference>
<dbReference type="InterPro" id="IPR003728">
    <property type="entry name" value="Ribosome_maturation_RimP"/>
</dbReference>
<accession>A0AAV7FT44</accession>
<proteinExistence type="inferred from homology"/>
<evidence type="ECO:0000259" key="4">
    <source>
        <dbReference type="Pfam" id="PF02576"/>
    </source>
</evidence>
<evidence type="ECO:0008006" key="8">
    <source>
        <dbReference type="Google" id="ProtNLM"/>
    </source>
</evidence>
<dbReference type="SUPFAM" id="SSF75420">
    <property type="entry name" value="YhbC-like, N-terminal domain"/>
    <property type="match status" value="1"/>
</dbReference>
<dbReference type="InterPro" id="IPR028989">
    <property type="entry name" value="RimP_N"/>
</dbReference>
<dbReference type="Pfam" id="PF02576">
    <property type="entry name" value="RimP_N"/>
    <property type="match status" value="1"/>
</dbReference>
<comment type="caution">
    <text evidence="6">The sequence shown here is derived from an EMBL/GenBank/DDBJ whole genome shotgun (WGS) entry which is preliminary data.</text>
</comment>
<evidence type="ECO:0000256" key="3">
    <source>
        <dbReference type="SAM" id="MobiDB-lite"/>
    </source>
</evidence>
<protein>
    <recommendedName>
        <fullName evidence="8">Ribosome maturation factor RimP N-terminal domain-containing protein</fullName>
    </recommendedName>
</protein>
<feature type="domain" description="DUF7912" evidence="5">
    <location>
        <begin position="230"/>
        <end position="320"/>
    </location>
</feature>
<evidence type="ECO:0000259" key="5">
    <source>
        <dbReference type="Pfam" id="PF25498"/>
    </source>
</evidence>
<dbReference type="Proteomes" id="UP000775213">
    <property type="component" value="Unassembled WGS sequence"/>
</dbReference>
<dbReference type="AlphaFoldDB" id="A0AAV7FT44"/>
<dbReference type="HAMAP" id="MF_01077">
    <property type="entry name" value="RimP"/>
    <property type="match status" value="1"/>
</dbReference>
<feature type="region of interest" description="Disordered" evidence="3">
    <location>
        <begin position="54"/>
        <end position="91"/>
    </location>
</feature>
<sequence>MDLAAGTALSNLARCFSPSSSLCPRLYPVNHFVLRILPCASANSRRHSLICHGKGRGSYPKSSPKELTLKEQEETEATEEDVEEVEKELEDEEAEYIEDFGDDMLANDQTDIEDEFQDDNEDADPQVGDGGGGGGISLAGTWWDKEALAIAADVSLLFNGDLRIYAFKTSANSTIRLRIEKMSNKYGSPTMDDIEAFSSAYRLRLDEAEGAGTIPTDISLEVSSPGVERVVRVPEELERFKDRPMYVKYTTMDAETGAIQEADGVFSLISFDLETAHCIWGIADVKINRQKTGKGRPLSKKQRQWRLQIPFESLRLVRLHSDS</sequence>
<keyword evidence="2" id="KW-0690">Ribosome biogenesis</keyword>
<feature type="compositionally biased region" description="Acidic residues" evidence="3">
    <location>
        <begin position="73"/>
        <end position="91"/>
    </location>
</feature>
<evidence type="ECO:0000256" key="1">
    <source>
        <dbReference type="ARBA" id="ARBA00022490"/>
    </source>
</evidence>
<dbReference type="GO" id="GO:0042274">
    <property type="term" value="P:ribosomal small subunit biogenesis"/>
    <property type="evidence" value="ECO:0007669"/>
    <property type="project" value="InterPro"/>
</dbReference>
<dbReference type="PANTHER" id="PTHR34544:SF1">
    <property type="entry name" value="OS04G0438300 PROTEIN"/>
    <property type="match status" value="1"/>
</dbReference>
<feature type="compositionally biased region" description="Basic and acidic residues" evidence="3">
    <location>
        <begin position="63"/>
        <end position="72"/>
    </location>
</feature>
<reference evidence="6 7" key="1">
    <citation type="journal article" date="2021" name="Hortic Res">
        <title>Chromosome-scale assembly of the Dendrobium chrysotoxum genome enhances the understanding of orchid evolution.</title>
        <authorList>
            <person name="Zhang Y."/>
            <person name="Zhang G.Q."/>
            <person name="Zhang D."/>
            <person name="Liu X.D."/>
            <person name="Xu X.Y."/>
            <person name="Sun W.H."/>
            <person name="Yu X."/>
            <person name="Zhu X."/>
            <person name="Wang Z.W."/>
            <person name="Zhao X."/>
            <person name="Zhong W.Y."/>
            <person name="Chen H."/>
            <person name="Yin W.L."/>
            <person name="Huang T."/>
            <person name="Niu S.C."/>
            <person name="Liu Z.J."/>
        </authorList>
    </citation>
    <scope>NUCLEOTIDE SEQUENCE [LARGE SCALE GENOMIC DNA]</scope>
    <source>
        <strain evidence="6">Lindl</strain>
    </source>
</reference>
<evidence type="ECO:0000313" key="6">
    <source>
        <dbReference type="EMBL" id="KAH0452759.1"/>
    </source>
</evidence>
<keyword evidence="1" id="KW-0963">Cytoplasm</keyword>
<dbReference type="Pfam" id="PF25498">
    <property type="entry name" value="DUF7912"/>
    <property type="match status" value="1"/>
</dbReference>
<evidence type="ECO:0000313" key="7">
    <source>
        <dbReference type="Proteomes" id="UP000775213"/>
    </source>
</evidence>
<feature type="domain" description="Ribosome maturation factor RimP N-terminal" evidence="4">
    <location>
        <begin position="165"/>
        <end position="228"/>
    </location>
</feature>
<dbReference type="PANTHER" id="PTHR34544">
    <property type="entry name" value="OSJNBA0006B20.18 PROTEIN"/>
    <property type="match status" value="1"/>
</dbReference>